<comment type="caution">
    <text evidence="1">The sequence shown here is derived from an EMBL/GenBank/DDBJ whole genome shotgun (WGS) entry which is preliminary data.</text>
</comment>
<name>A0AAE0XMZ1_9GAST</name>
<reference evidence="1" key="1">
    <citation type="journal article" date="2023" name="G3 (Bethesda)">
        <title>A reference genome for the long-term kleptoplast-retaining sea slug Elysia crispata morphotype clarki.</title>
        <authorList>
            <person name="Eastman K.E."/>
            <person name="Pendleton A.L."/>
            <person name="Shaikh M.A."/>
            <person name="Suttiyut T."/>
            <person name="Ogas R."/>
            <person name="Tomko P."/>
            <person name="Gavelis G."/>
            <person name="Widhalm J.R."/>
            <person name="Wisecaver J.H."/>
        </authorList>
    </citation>
    <scope>NUCLEOTIDE SEQUENCE</scope>
    <source>
        <strain evidence="1">ECLA1</strain>
    </source>
</reference>
<organism evidence="1 2">
    <name type="scientific">Elysia crispata</name>
    <name type="common">lettuce slug</name>
    <dbReference type="NCBI Taxonomy" id="231223"/>
    <lineage>
        <taxon>Eukaryota</taxon>
        <taxon>Metazoa</taxon>
        <taxon>Spiralia</taxon>
        <taxon>Lophotrochozoa</taxon>
        <taxon>Mollusca</taxon>
        <taxon>Gastropoda</taxon>
        <taxon>Heterobranchia</taxon>
        <taxon>Euthyneura</taxon>
        <taxon>Panpulmonata</taxon>
        <taxon>Sacoglossa</taxon>
        <taxon>Placobranchoidea</taxon>
        <taxon>Plakobranchidae</taxon>
        <taxon>Elysia</taxon>
    </lineage>
</organism>
<accession>A0AAE0XMZ1</accession>
<protein>
    <submittedName>
        <fullName evidence="1">Uncharacterized protein</fullName>
    </submittedName>
</protein>
<proteinExistence type="predicted"/>
<dbReference type="EMBL" id="JAWDGP010007980">
    <property type="protein sequence ID" value="KAK3698261.1"/>
    <property type="molecule type" value="Genomic_DNA"/>
</dbReference>
<dbReference type="Proteomes" id="UP001283361">
    <property type="component" value="Unassembled WGS sequence"/>
</dbReference>
<evidence type="ECO:0000313" key="2">
    <source>
        <dbReference type="Proteomes" id="UP001283361"/>
    </source>
</evidence>
<sequence>MHVILQRGMVSDCLAGPESGVMCGGCAESTESSQGIMSDCLAGPESGVVCGGCAESTESRQGVVLVCGLAWSLRGWGNELTGAIIIIRAAKEKTVTLSYSAGLLCFSLSNITSGDP</sequence>
<dbReference type="AlphaFoldDB" id="A0AAE0XMZ1"/>
<evidence type="ECO:0000313" key="1">
    <source>
        <dbReference type="EMBL" id="KAK3698261.1"/>
    </source>
</evidence>
<keyword evidence="2" id="KW-1185">Reference proteome</keyword>
<gene>
    <name evidence="1" type="ORF">RRG08_026359</name>
</gene>